<keyword evidence="7" id="KW-0547">Nucleotide-binding</keyword>
<evidence type="ECO:0000256" key="7">
    <source>
        <dbReference type="ARBA" id="ARBA00022741"/>
    </source>
</evidence>
<dbReference type="OrthoDB" id="9804645at2"/>
<dbReference type="InterPro" id="IPR004358">
    <property type="entry name" value="Sig_transdc_His_kin-like_C"/>
</dbReference>
<dbReference type="PANTHER" id="PTHR44936:SF10">
    <property type="entry name" value="SENSOR PROTEIN RSTB"/>
    <property type="match status" value="1"/>
</dbReference>
<keyword evidence="14" id="KW-1185">Reference proteome</keyword>
<evidence type="ECO:0000256" key="3">
    <source>
        <dbReference type="ARBA" id="ARBA00012438"/>
    </source>
</evidence>
<keyword evidence="10" id="KW-1133">Transmembrane helix</keyword>
<feature type="domain" description="HAMP" evidence="12">
    <location>
        <begin position="153"/>
        <end position="205"/>
    </location>
</feature>
<comment type="catalytic activity">
    <reaction evidence="1">
        <text>ATP + protein L-histidine = ADP + protein N-phospho-L-histidine.</text>
        <dbReference type="EC" id="2.7.13.3"/>
    </reaction>
</comment>
<dbReference type="GO" id="GO:0000155">
    <property type="term" value="F:phosphorelay sensor kinase activity"/>
    <property type="evidence" value="ECO:0007669"/>
    <property type="project" value="InterPro"/>
</dbReference>
<dbReference type="InterPro" id="IPR003660">
    <property type="entry name" value="HAMP_dom"/>
</dbReference>
<keyword evidence="10" id="KW-0812">Transmembrane</keyword>
<dbReference type="EC" id="2.7.13.3" evidence="3"/>
<evidence type="ECO:0000256" key="9">
    <source>
        <dbReference type="ARBA" id="ARBA00022840"/>
    </source>
</evidence>
<dbReference type="Pfam" id="PF02518">
    <property type="entry name" value="HATPase_c"/>
    <property type="match status" value="1"/>
</dbReference>
<dbReference type="PANTHER" id="PTHR44936">
    <property type="entry name" value="SENSOR PROTEIN CREC"/>
    <property type="match status" value="1"/>
</dbReference>
<dbReference type="InterPro" id="IPR036890">
    <property type="entry name" value="HATPase_C_sf"/>
</dbReference>
<evidence type="ECO:0000256" key="8">
    <source>
        <dbReference type="ARBA" id="ARBA00022777"/>
    </source>
</evidence>
<dbReference type="PROSITE" id="PS50885">
    <property type="entry name" value="HAMP"/>
    <property type="match status" value="1"/>
</dbReference>
<dbReference type="SMART" id="SM00304">
    <property type="entry name" value="HAMP"/>
    <property type="match status" value="1"/>
</dbReference>
<reference evidence="13 14" key="1">
    <citation type="submission" date="2018-11" db="EMBL/GenBank/DDBJ databases">
        <title>Genomic Encyclopedia of Type Strains, Phase IV (KMG-IV): sequencing the most valuable type-strain genomes for metagenomic binning, comparative biology and taxonomic classification.</title>
        <authorList>
            <person name="Goeker M."/>
        </authorList>
    </citation>
    <scope>NUCLEOTIDE SEQUENCE [LARGE SCALE GENOMIC DNA]</scope>
    <source>
        <strain evidence="13 14">DSM 16974</strain>
    </source>
</reference>
<comment type="caution">
    <text evidence="13">The sequence shown here is derived from an EMBL/GenBank/DDBJ whole genome shotgun (WGS) entry which is preliminary data.</text>
</comment>
<protein>
    <recommendedName>
        <fullName evidence="3">histidine kinase</fullName>
        <ecNumber evidence="3">2.7.13.3</ecNumber>
    </recommendedName>
</protein>
<dbReference type="RefSeq" id="WP_123638972.1">
    <property type="nucleotide sequence ID" value="NZ_RJUK01000002.1"/>
</dbReference>
<dbReference type="SUPFAM" id="SSF47384">
    <property type="entry name" value="Homodimeric domain of signal transducing histidine kinase"/>
    <property type="match status" value="1"/>
</dbReference>
<keyword evidence="9" id="KW-0067">ATP-binding</keyword>
<dbReference type="SUPFAM" id="SSF55874">
    <property type="entry name" value="ATPase domain of HSP90 chaperone/DNA topoisomerase II/histidine kinase"/>
    <property type="match status" value="1"/>
</dbReference>
<dbReference type="EMBL" id="RJUK01000002">
    <property type="protein sequence ID" value="ROQ18329.1"/>
    <property type="molecule type" value="Genomic_DNA"/>
</dbReference>
<keyword evidence="6" id="KW-0808">Transferase</keyword>
<sequence length="427" mass="48067">MKRAFLSLYLLIVLATLGLGWALDQLWSAYQAEHPTQAPGAILAEVLQHSSAGRPLDQTRSLVHRLAREGQTDVRLVSLSDISGEAIKQRLQAGESLSFEDANGNLYHYRKLAEHPQVIIIGEVTPDASRRFEALLALLFYGALAAVVFFWLWPLTRDLNRLEQQAEALGRNPETAVMELQGHSAAQRLAQAFNQMARRIRDLLRSQREMTHAVSHELRTPLARMKFALEMADANSDPQTLGNRLQSLKADVTEMDQLVNQLLHYARFEQQPTLHLTPGDMPGLLQDLWQRLSGHLEHPPRLYLHTAAHPPPVTCDWPLMERALHNLLQNALRYARERIDITLTTAADGTQVQVEDDGPGIPEEERERIFESFVRLRDAPELHSAGFGLGLAIVHRVMQWHHGTVRVDRATTGGARFTLYWPPQGGA</sequence>
<evidence type="ECO:0000256" key="5">
    <source>
        <dbReference type="ARBA" id="ARBA00022553"/>
    </source>
</evidence>
<dbReference type="Gene3D" id="3.30.565.10">
    <property type="entry name" value="Histidine kinase-like ATPase, C-terminal domain"/>
    <property type="match status" value="1"/>
</dbReference>
<feature type="domain" description="Histidine kinase" evidence="11">
    <location>
        <begin position="213"/>
        <end position="425"/>
    </location>
</feature>
<evidence type="ECO:0000256" key="2">
    <source>
        <dbReference type="ARBA" id="ARBA00004651"/>
    </source>
</evidence>
<proteinExistence type="predicted"/>
<dbReference type="AlphaFoldDB" id="A0A3N1NR12"/>
<dbReference type="InterPro" id="IPR003661">
    <property type="entry name" value="HisK_dim/P_dom"/>
</dbReference>
<keyword evidence="4" id="KW-1003">Cell membrane</keyword>
<dbReference type="GO" id="GO:0005524">
    <property type="term" value="F:ATP binding"/>
    <property type="evidence" value="ECO:0007669"/>
    <property type="project" value="UniProtKB-KW"/>
</dbReference>
<dbReference type="PROSITE" id="PS50109">
    <property type="entry name" value="HIS_KIN"/>
    <property type="match status" value="1"/>
</dbReference>
<evidence type="ECO:0000256" key="1">
    <source>
        <dbReference type="ARBA" id="ARBA00000085"/>
    </source>
</evidence>
<feature type="transmembrane region" description="Helical" evidence="10">
    <location>
        <begin position="134"/>
        <end position="153"/>
    </location>
</feature>
<evidence type="ECO:0000259" key="11">
    <source>
        <dbReference type="PROSITE" id="PS50109"/>
    </source>
</evidence>
<dbReference type="GO" id="GO:0005886">
    <property type="term" value="C:plasma membrane"/>
    <property type="evidence" value="ECO:0007669"/>
    <property type="project" value="UniProtKB-SubCell"/>
</dbReference>
<evidence type="ECO:0000313" key="14">
    <source>
        <dbReference type="Proteomes" id="UP000273643"/>
    </source>
</evidence>
<dbReference type="Pfam" id="PF00512">
    <property type="entry name" value="HisKA"/>
    <property type="match status" value="1"/>
</dbReference>
<dbReference type="InterPro" id="IPR050980">
    <property type="entry name" value="2C_sensor_his_kinase"/>
</dbReference>
<evidence type="ECO:0000256" key="6">
    <source>
        <dbReference type="ARBA" id="ARBA00022679"/>
    </source>
</evidence>
<dbReference type="Proteomes" id="UP000273643">
    <property type="component" value="Unassembled WGS sequence"/>
</dbReference>
<organism evidence="13 14">
    <name type="scientific">Marinimicrobium koreense</name>
    <dbReference type="NCBI Taxonomy" id="306545"/>
    <lineage>
        <taxon>Bacteria</taxon>
        <taxon>Pseudomonadati</taxon>
        <taxon>Pseudomonadota</taxon>
        <taxon>Gammaproteobacteria</taxon>
        <taxon>Cellvibrionales</taxon>
        <taxon>Cellvibrionaceae</taxon>
        <taxon>Marinimicrobium</taxon>
    </lineage>
</organism>
<dbReference type="CDD" id="cd06225">
    <property type="entry name" value="HAMP"/>
    <property type="match status" value="1"/>
</dbReference>
<dbReference type="SMART" id="SM00387">
    <property type="entry name" value="HATPase_c"/>
    <property type="match status" value="1"/>
</dbReference>
<keyword evidence="5" id="KW-0597">Phosphoprotein</keyword>
<dbReference type="Gene3D" id="1.10.287.130">
    <property type="match status" value="1"/>
</dbReference>
<evidence type="ECO:0000313" key="13">
    <source>
        <dbReference type="EMBL" id="ROQ18329.1"/>
    </source>
</evidence>
<evidence type="ECO:0000256" key="4">
    <source>
        <dbReference type="ARBA" id="ARBA00022475"/>
    </source>
</evidence>
<gene>
    <name evidence="13" type="ORF">EDC38_2551</name>
</gene>
<keyword evidence="10" id="KW-0472">Membrane</keyword>
<dbReference type="PRINTS" id="PR00344">
    <property type="entry name" value="BCTRLSENSOR"/>
</dbReference>
<dbReference type="InterPro" id="IPR003594">
    <property type="entry name" value="HATPase_dom"/>
</dbReference>
<evidence type="ECO:0000259" key="12">
    <source>
        <dbReference type="PROSITE" id="PS50885"/>
    </source>
</evidence>
<dbReference type="CDD" id="cd00082">
    <property type="entry name" value="HisKA"/>
    <property type="match status" value="1"/>
</dbReference>
<evidence type="ECO:0000256" key="10">
    <source>
        <dbReference type="SAM" id="Phobius"/>
    </source>
</evidence>
<dbReference type="InterPro" id="IPR036097">
    <property type="entry name" value="HisK_dim/P_sf"/>
</dbReference>
<dbReference type="SMART" id="SM00388">
    <property type="entry name" value="HisKA"/>
    <property type="match status" value="1"/>
</dbReference>
<comment type="subcellular location">
    <subcellularLocation>
        <location evidence="2">Cell membrane</location>
        <topology evidence="2">Multi-pass membrane protein</topology>
    </subcellularLocation>
</comment>
<accession>A0A3N1NR12</accession>
<dbReference type="InterPro" id="IPR005467">
    <property type="entry name" value="His_kinase_dom"/>
</dbReference>
<keyword evidence="8 13" id="KW-0418">Kinase</keyword>
<name>A0A3N1NR12_9GAMM</name>